<accession>A0ABN2DJG9</accession>
<evidence type="ECO:0000313" key="2">
    <source>
        <dbReference type="Proteomes" id="UP001500393"/>
    </source>
</evidence>
<dbReference type="Proteomes" id="UP001500393">
    <property type="component" value="Unassembled WGS sequence"/>
</dbReference>
<evidence type="ECO:0000313" key="1">
    <source>
        <dbReference type="EMBL" id="GAA1578776.1"/>
    </source>
</evidence>
<protein>
    <recommendedName>
        <fullName evidence="3">PH domain-containing protein</fullName>
    </recommendedName>
</protein>
<dbReference type="EMBL" id="BAAAOS010000020">
    <property type="protein sequence ID" value="GAA1578776.1"/>
    <property type="molecule type" value="Genomic_DNA"/>
</dbReference>
<keyword evidence="2" id="KW-1185">Reference proteome</keyword>
<reference evidence="1 2" key="1">
    <citation type="journal article" date="2019" name="Int. J. Syst. Evol. Microbiol.">
        <title>The Global Catalogue of Microorganisms (GCM) 10K type strain sequencing project: providing services to taxonomists for standard genome sequencing and annotation.</title>
        <authorList>
            <consortium name="The Broad Institute Genomics Platform"/>
            <consortium name="The Broad Institute Genome Sequencing Center for Infectious Disease"/>
            <person name="Wu L."/>
            <person name="Ma J."/>
        </authorList>
    </citation>
    <scope>NUCLEOTIDE SEQUENCE [LARGE SCALE GENOMIC DNA]</scope>
    <source>
        <strain evidence="1 2">JCM 14969</strain>
    </source>
</reference>
<gene>
    <name evidence="1" type="ORF">GCM10009789_35480</name>
</gene>
<evidence type="ECO:0008006" key="3">
    <source>
        <dbReference type="Google" id="ProtNLM"/>
    </source>
</evidence>
<name>A0ABN2DJG9_9ACTN</name>
<comment type="caution">
    <text evidence="1">The sequence shown here is derived from an EMBL/GenBank/DDBJ whole genome shotgun (WGS) entry which is preliminary data.</text>
</comment>
<organism evidence="1 2">
    <name type="scientific">Kribbella sancticallisti</name>
    <dbReference type="NCBI Taxonomy" id="460087"/>
    <lineage>
        <taxon>Bacteria</taxon>
        <taxon>Bacillati</taxon>
        <taxon>Actinomycetota</taxon>
        <taxon>Actinomycetes</taxon>
        <taxon>Propionibacteriales</taxon>
        <taxon>Kribbellaceae</taxon>
        <taxon>Kribbella</taxon>
    </lineage>
</organism>
<sequence length="60" mass="6618">MFEFTAQLASLDPPPPEMQQWLGAVSRSRTAMDAFARVAAGLTSPTEFFSTKNVERILVT</sequence>
<proteinExistence type="predicted"/>